<dbReference type="EMBL" id="CAJNDS010001158">
    <property type="protein sequence ID" value="CAE7249960.1"/>
    <property type="molecule type" value="Genomic_DNA"/>
</dbReference>
<reference evidence="2" key="1">
    <citation type="submission" date="2021-02" db="EMBL/GenBank/DDBJ databases">
        <authorList>
            <person name="Dougan E. K."/>
            <person name="Rhodes N."/>
            <person name="Thang M."/>
            <person name="Chan C."/>
        </authorList>
    </citation>
    <scope>NUCLEOTIDE SEQUENCE</scope>
</reference>
<proteinExistence type="predicted"/>
<accession>A0A812LNL6</accession>
<dbReference type="Proteomes" id="UP000604046">
    <property type="component" value="Unassembled WGS sequence"/>
</dbReference>
<comment type="caution">
    <text evidence="2">The sequence shown here is derived from an EMBL/GenBank/DDBJ whole genome shotgun (WGS) entry which is preliminary data.</text>
</comment>
<evidence type="ECO:0000313" key="3">
    <source>
        <dbReference type="Proteomes" id="UP000604046"/>
    </source>
</evidence>
<feature type="compositionally biased region" description="Low complexity" evidence="1">
    <location>
        <begin position="65"/>
        <end position="86"/>
    </location>
</feature>
<dbReference type="OrthoDB" id="428507at2759"/>
<keyword evidence="3" id="KW-1185">Reference proteome</keyword>
<organism evidence="2 3">
    <name type="scientific">Symbiodinium natans</name>
    <dbReference type="NCBI Taxonomy" id="878477"/>
    <lineage>
        <taxon>Eukaryota</taxon>
        <taxon>Sar</taxon>
        <taxon>Alveolata</taxon>
        <taxon>Dinophyceae</taxon>
        <taxon>Suessiales</taxon>
        <taxon>Symbiodiniaceae</taxon>
        <taxon>Symbiodinium</taxon>
    </lineage>
</organism>
<feature type="region of interest" description="Disordered" evidence="1">
    <location>
        <begin position="476"/>
        <end position="530"/>
    </location>
</feature>
<sequence>MSPVIITCRFFSPAAMPSSANLANKELRFALLALFPSADLRMVSEAAKCGDLDVASQFLRTALAESEAPEANAPRAAPETAEAEPASTSDPKPSLPMQRVVDEEKGRRALDALGTVVEPDCVALDEALAAARKQDLEEKAEKQKRSTDSSQGCAVPGARTADGWEIQCQVNTERTCQSLRTLQYPKDELCTAAEKILFHVGNDNTGAFAAVCFERMLQREQEMDRDFCVFYHHYNSASLLYEVQAELARYAFSLPDNLAPLPRVLTGHFKGATLSKLKEAGRHGDHDPWYRSLGLSASPTLFAFGSEAPPLHCFRAGYGCEDLSFQGLLTALLQEALDLKKDVAEKLTAKLAEVGASYGLHVAGYGHTERRKVDRLGGQMLQIFIKKKFVTDYVYHSEPYGIPIDTEVLPWLESPKSVKKALDGQVRILFDPELFTSGKGQLFHYCGDWEFLGGDAEMKDSRASFVLALREVLRPQMSKQPPRQLQKRLRDSVPPRPDLPKPDHTEDPPAVPAAVPAKKKKDLPKLVTDD</sequence>
<feature type="compositionally biased region" description="Basic and acidic residues" evidence="1">
    <location>
        <begin position="488"/>
        <end position="507"/>
    </location>
</feature>
<feature type="region of interest" description="Disordered" evidence="1">
    <location>
        <begin position="65"/>
        <end position="97"/>
    </location>
</feature>
<protein>
    <submittedName>
        <fullName evidence="2">Uncharacterized protein</fullName>
    </submittedName>
</protein>
<name>A0A812LNL6_9DINO</name>
<gene>
    <name evidence="2" type="ORF">SNAT2548_LOCUS12234</name>
</gene>
<dbReference type="AlphaFoldDB" id="A0A812LNL6"/>
<evidence type="ECO:0000256" key="1">
    <source>
        <dbReference type="SAM" id="MobiDB-lite"/>
    </source>
</evidence>
<evidence type="ECO:0000313" key="2">
    <source>
        <dbReference type="EMBL" id="CAE7249960.1"/>
    </source>
</evidence>